<protein>
    <recommendedName>
        <fullName evidence="3">beta-glucosidase</fullName>
        <ecNumber evidence="3">3.2.1.21</ecNumber>
    </recommendedName>
</protein>
<keyword evidence="4" id="KW-0378">Hydrolase</keyword>
<evidence type="ECO:0000256" key="5">
    <source>
        <dbReference type="ARBA" id="ARBA00023295"/>
    </source>
</evidence>
<evidence type="ECO:0000256" key="7">
    <source>
        <dbReference type="RuleBase" id="RU003690"/>
    </source>
</evidence>
<dbReference type="AlphaFoldDB" id="A0A2C5Z5Z3"/>
<evidence type="ECO:0000256" key="4">
    <source>
        <dbReference type="ARBA" id="ARBA00022801"/>
    </source>
</evidence>
<keyword evidence="5" id="KW-0326">Glycosidase</keyword>
<reference evidence="8 9" key="1">
    <citation type="submission" date="2017-06" db="EMBL/GenBank/DDBJ databases">
        <title>Ant-infecting Ophiocordyceps genomes reveal a high diversity of potential behavioral manipulation genes and a possible major role for enterotoxins.</title>
        <authorList>
            <person name="De Bekker C."/>
            <person name="Evans H.C."/>
            <person name="Brachmann A."/>
            <person name="Hughes D.P."/>
        </authorList>
    </citation>
    <scope>NUCLEOTIDE SEQUENCE [LARGE SCALE GENOMIC DNA]</scope>
    <source>
        <strain evidence="8 9">1348a</strain>
    </source>
</reference>
<dbReference type="Gene3D" id="3.20.20.80">
    <property type="entry name" value="Glycosidases"/>
    <property type="match status" value="1"/>
</dbReference>
<comment type="similarity">
    <text evidence="2 7">Belongs to the glycosyl hydrolase 1 family.</text>
</comment>
<dbReference type="Proteomes" id="UP000224854">
    <property type="component" value="Unassembled WGS sequence"/>
</dbReference>
<organism evidence="8 9">
    <name type="scientific">Ophiocordyceps australis</name>
    <dbReference type="NCBI Taxonomy" id="1399860"/>
    <lineage>
        <taxon>Eukaryota</taxon>
        <taxon>Fungi</taxon>
        <taxon>Dikarya</taxon>
        <taxon>Ascomycota</taxon>
        <taxon>Pezizomycotina</taxon>
        <taxon>Sordariomycetes</taxon>
        <taxon>Hypocreomycetidae</taxon>
        <taxon>Hypocreales</taxon>
        <taxon>Ophiocordycipitaceae</taxon>
        <taxon>Ophiocordyceps</taxon>
    </lineage>
</organism>
<evidence type="ECO:0000313" key="9">
    <source>
        <dbReference type="Proteomes" id="UP000224854"/>
    </source>
</evidence>
<dbReference type="GO" id="GO:0080079">
    <property type="term" value="F:cellobiose glucosidase activity"/>
    <property type="evidence" value="ECO:0007669"/>
    <property type="project" value="UniProtKB-ARBA"/>
</dbReference>
<dbReference type="SUPFAM" id="SSF51445">
    <property type="entry name" value="(Trans)glycosidases"/>
    <property type="match status" value="1"/>
</dbReference>
<evidence type="ECO:0000256" key="3">
    <source>
        <dbReference type="ARBA" id="ARBA00012744"/>
    </source>
</evidence>
<name>A0A2C5Z5Z3_9HYPO</name>
<proteinExistence type="inferred from homology"/>
<sequence length="487" mass="55839">MYCHQSPLPPDFEWGFATAAYQIEGAVADDGRAKSIWDTFCHLEPTRTKGANGDVACDHYHRCQADLDLLTRYGATAYRFSISWSRVIPLGGRADPVNEAGLAFYHDLIDGLVRRGITPWATLYHWDLPQALQDRYGGWLNLDESQLDFERYARLCFDQFGHRVRNWITINEPWIQAIFGYATGSHAPGRSSTNALSSHGNSSTEPWLVGKALIMSHARAVRAYNMDFQKKQQGKIGISLNGDYYHPWDPSDPRDWAAAEQRMQFHVGWFAHPIFLKQDYPPCMRNQLGDRLPRFTPHDMSILEQAETHFYGMNYYTSQFARHRDGPPLETDHVGNVDELQHDHDGRPVGEESDLPWLRSCPDMFRKHLVRIHQIYQKPIYITENGCPCPGEYKMTCQEAVEDGYRIRYLEAHLDAICLARADGARIDGFFAWALLDNLEWSDGYGPRFGVTFIDYDSLERTPKKSALVLKNLIRDRQRGKSGTLLT</sequence>
<evidence type="ECO:0000256" key="6">
    <source>
        <dbReference type="ARBA" id="ARBA00056775"/>
    </source>
</evidence>
<evidence type="ECO:0000256" key="1">
    <source>
        <dbReference type="ARBA" id="ARBA00000448"/>
    </source>
</evidence>
<keyword evidence="9" id="KW-1185">Reference proteome</keyword>
<dbReference type="InterPro" id="IPR017853">
    <property type="entry name" value="GH"/>
</dbReference>
<comment type="function">
    <text evidence="6">Plays an important role in cellulose degradation. Shows hydrolytic activity against several glycosidic compounds.</text>
</comment>
<accession>A0A2C5Z5Z3</accession>
<dbReference type="GO" id="GO:0030245">
    <property type="term" value="P:cellulose catabolic process"/>
    <property type="evidence" value="ECO:0007669"/>
    <property type="project" value="UniProtKB-ARBA"/>
</dbReference>
<dbReference type="PROSITE" id="PS00653">
    <property type="entry name" value="GLYCOSYL_HYDROL_F1_2"/>
    <property type="match status" value="1"/>
</dbReference>
<dbReference type="InterPro" id="IPR001360">
    <property type="entry name" value="Glyco_hydro_1"/>
</dbReference>
<dbReference type="InterPro" id="IPR033132">
    <property type="entry name" value="GH_1_N_CS"/>
</dbReference>
<comment type="catalytic activity">
    <reaction evidence="1">
        <text>Hydrolysis of terminal, non-reducing beta-D-glucosyl residues with release of beta-D-glucose.</text>
        <dbReference type="EC" id="3.2.1.21"/>
    </reaction>
</comment>
<dbReference type="FunFam" id="3.20.20.80:FF:000011">
    <property type="entry name" value="Cytosolic beta-glucosidase"/>
    <property type="match status" value="1"/>
</dbReference>
<gene>
    <name evidence="8" type="ORF">CDD82_3590</name>
</gene>
<dbReference type="PANTHER" id="PTHR10353:SF36">
    <property type="entry name" value="LP05116P"/>
    <property type="match status" value="1"/>
</dbReference>
<evidence type="ECO:0000256" key="2">
    <source>
        <dbReference type="ARBA" id="ARBA00010838"/>
    </source>
</evidence>
<comment type="caution">
    <text evidence="8">The sequence shown here is derived from an EMBL/GenBank/DDBJ whole genome shotgun (WGS) entry which is preliminary data.</text>
</comment>
<dbReference type="OrthoDB" id="65569at2759"/>
<dbReference type="EMBL" id="NJEU01000277">
    <property type="protein sequence ID" value="PHH77265.1"/>
    <property type="molecule type" value="Genomic_DNA"/>
</dbReference>
<dbReference type="EC" id="3.2.1.21" evidence="3"/>
<dbReference type="PRINTS" id="PR00131">
    <property type="entry name" value="GLHYDRLASE1"/>
</dbReference>
<dbReference type="Pfam" id="PF00232">
    <property type="entry name" value="Glyco_hydro_1"/>
    <property type="match status" value="1"/>
</dbReference>
<dbReference type="PANTHER" id="PTHR10353">
    <property type="entry name" value="GLYCOSYL HYDROLASE"/>
    <property type="match status" value="1"/>
</dbReference>
<evidence type="ECO:0000313" key="8">
    <source>
        <dbReference type="EMBL" id="PHH77265.1"/>
    </source>
</evidence>